<sequence length="78" mass="8847">MTKADILDGLPDGWKYTENNGFIHIRDSSGKVRMKIDPPDNVTKFDHVHLFDNNGNPIDINGNIVNRKSSDAHIPYKK</sequence>
<reference evidence="1" key="1">
    <citation type="submission" date="2022-04" db="EMBL/GenBank/DDBJ databases">
        <title>Draft genome sequences of lactic acid bacteria (LAB) strains involved in meat spoilage.</title>
        <authorList>
            <person name="Palevich N."/>
        </authorList>
    </citation>
    <scope>NUCLEOTIDE SEQUENCE</scope>
    <source>
        <strain evidence="1">9-14</strain>
    </source>
</reference>
<organism evidence="1 2">
    <name type="scientific">Carnobacterium divergens</name>
    <name type="common">Lactobacillus divergens</name>
    <dbReference type="NCBI Taxonomy" id="2748"/>
    <lineage>
        <taxon>Bacteria</taxon>
        <taxon>Bacillati</taxon>
        <taxon>Bacillota</taxon>
        <taxon>Bacilli</taxon>
        <taxon>Lactobacillales</taxon>
        <taxon>Carnobacteriaceae</taxon>
        <taxon>Carnobacterium</taxon>
    </lineage>
</organism>
<dbReference type="Proteomes" id="UP001249945">
    <property type="component" value="Unassembled WGS sequence"/>
</dbReference>
<name>A0AAW8R6V4_CARDV</name>
<comment type="caution">
    <text evidence="1">The sequence shown here is derived from an EMBL/GenBank/DDBJ whole genome shotgun (WGS) entry which is preliminary data.</text>
</comment>
<dbReference type="EMBL" id="JALRMR010000003">
    <property type="protein sequence ID" value="MDT1973370.1"/>
    <property type="molecule type" value="Genomic_DNA"/>
</dbReference>
<accession>A0AAW8R6V4</accession>
<dbReference type="AlphaFoldDB" id="A0AAW8R6V4"/>
<proteinExistence type="predicted"/>
<protein>
    <recommendedName>
        <fullName evidence="3">Transposase</fullName>
    </recommendedName>
</protein>
<evidence type="ECO:0000313" key="2">
    <source>
        <dbReference type="Proteomes" id="UP001249945"/>
    </source>
</evidence>
<dbReference type="RefSeq" id="WP_311780006.1">
    <property type="nucleotide sequence ID" value="NZ_JALRMR010000003.1"/>
</dbReference>
<evidence type="ECO:0008006" key="3">
    <source>
        <dbReference type="Google" id="ProtNLM"/>
    </source>
</evidence>
<gene>
    <name evidence="1" type="ORF">MX635_03070</name>
</gene>
<evidence type="ECO:0000313" key="1">
    <source>
        <dbReference type="EMBL" id="MDT1973370.1"/>
    </source>
</evidence>